<name>A0AAX4J4B0_9PEZI</name>
<organism evidence="1 2">
    <name type="scientific">Colletotrichum destructivum</name>
    <dbReference type="NCBI Taxonomy" id="34406"/>
    <lineage>
        <taxon>Eukaryota</taxon>
        <taxon>Fungi</taxon>
        <taxon>Dikarya</taxon>
        <taxon>Ascomycota</taxon>
        <taxon>Pezizomycotina</taxon>
        <taxon>Sordariomycetes</taxon>
        <taxon>Hypocreomycetidae</taxon>
        <taxon>Glomerellales</taxon>
        <taxon>Glomerellaceae</taxon>
        <taxon>Colletotrichum</taxon>
        <taxon>Colletotrichum destructivum species complex</taxon>
    </lineage>
</organism>
<dbReference type="RefSeq" id="XP_062787639.1">
    <property type="nucleotide sequence ID" value="XM_062931588.1"/>
</dbReference>
<dbReference type="AlphaFoldDB" id="A0AAX4J4B0"/>
<dbReference type="Proteomes" id="UP001322277">
    <property type="component" value="Chromosome 11"/>
</dbReference>
<dbReference type="KEGG" id="cdet:87951932"/>
<sequence>MGYGTIGGNFSARNCPTWGILTHGQLRACLAAGVKITRTTPLRYSPTYE</sequence>
<accession>A0AAX4J4B0</accession>
<proteinExistence type="predicted"/>
<protein>
    <submittedName>
        <fullName evidence="1">Uncharacterized protein</fullName>
    </submittedName>
</protein>
<keyword evidence="2" id="KW-1185">Reference proteome</keyword>
<evidence type="ECO:0000313" key="1">
    <source>
        <dbReference type="EMBL" id="WQF90418.1"/>
    </source>
</evidence>
<dbReference type="EMBL" id="CP137315">
    <property type="protein sequence ID" value="WQF90418.1"/>
    <property type="molecule type" value="Genomic_DNA"/>
</dbReference>
<gene>
    <name evidence="1" type="ORF">CDEST_15432</name>
</gene>
<reference evidence="2" key="1">
    <citation type="journal article" date="2023" name="bioRxiv">
        <title>Complete genome of the Medicago anthracnose fungus, Colletotrichum destructivum, reveals a mini-chromosome-like region within a core chromosome.</title>
        <authorList>
            <person name="Lapalu N."/>
            <person name="Simon A."/>
            <person name="Lu A."/>
            <person name="Plaumann P.-L."/>
            <person name="Amselem J."/>
            <person name="Pigne S."/>
            <person name="Auger A."/>
            <person name="Koch C."/>
            <person name="Dallery J.-F."/>
            <person name="O'Connell R.J."/>
        </authorList>
    </citation>
    <scope>NUCLEOTIDE SEQUENCE [LARGE SCALE GENOMIC DNA]</scope>
    <source>
        <strain evidence="2">CBS 520.97</strain>
    </source>
</reference>
<dbReference type="GeneID" id="87951932"/>
<evidence type="ECO:0000313" key="2">
    <source>
        <dbReference type="Proteomes" id="UP001322277"/>
    </source>
</evidence>